<evidence type="ECO:0000259" key="1">
    <source>
        <dbReference type="Pfam" id="PF08279"/>
    </source>
</evidence>
<dbReference type="InterPro" id="IPR028349">
    <property type="entry name" value="PafC-like"/>
</dbReference>
<reference evidence="4 5" key="1">
    <citation type="submission" date="2019-01" db="EMBL/GenBank/DDBJ databases">
        <title>Ktedonosporobacter rubrisoli SCAWS-G2.</title>
        <authorList>
            <person name="Huang Y."/>
            <person name="Yan B."/>
        </authorList>
    </citation>
    <scope>NUCLEOTIDE SEQUENCE [LARGE SCALE GENOMIC DNA]</scope>
    <source>
        <strain evidence="4 5">SCAWS-G2</strain>
    </source>
</reference>
<dbReference type="SUPFAM" id="SSF46785">
    <property type="entry name" value="Winged helix' DNA-binding domain"/>
    <property type="match status" value="1"/>
</dbReference>
<dbReference type="InterPro" id="IPR013196">
    <property type="entry name" value="HTH_11"/>
</dbReference>
<feature type="domain" description="WCX" evidence="3">
    <location>
        <begin position="258"/>
        <end position="334"/>
    </location>
</feature>
<dbReference type="InterPro" id="IPR036390">
    <property type="entry name" value="WH_DNA-bd_sf"/>
</dbReference>
<dbReference type="EMBL" id="CP035758">
    <property type="protein sequence ID" value="QBD79506.1"/>
    <property type="molecule type" value="Genomic_DNA"/>
</dbReference>
<dbReference type="Gene3D" id="1.10.10.10">
    <property type="entry name" value="Winged helix-like DNA-binding domain superfamily/Winged helix DNA-binding domain"/>
    <property type="match status" value="1"/>
</dbReference>
<gene>
    <name evidence="4" type="ORF">EPA93_27410</name>
</gene>
<dbReference type="AlphaFoldDB" id="A0A4P6JWV5"/>
<dbReference type="Pfam" id="PF13280">
    <property type="entry name" value="WYL"/>
    <property type="match status" value="1"/>
</dbReference>
<dbReference type="Pfam" id="PF08279">
    <property type="entry name" value="HTH_11"/>
    <property type="match status" value="1"/>
</dbReference>
<dbReference type="Pfam" id="PF25583">
    <property type="entry name" value="WCX"/>
    <property type="match status" value="1"/>
</dbReference>
<dbReference type="PIRSF" id="PIRSF016838">
    <property type="entry name" value="PafC"/>
    <property type="match status" value="1"/>
</dbReference>
<name>A0A4P6JWV5_KTERU</name>
<dbReference type="PANTHER" id="PTHR34580:SF1">
    <property type="entry name" value="PROTEIN PAFC"/>
    <property type="match status" value="1"/>
</dbReference>
<feature type="domain" description="WYL" evidence="2">
    <location>
        <begin position="174"/>
        <end position="234"/>
    </location>
</feature>
<dbReference type="Proteomes" id="UP000290365">
    <property type="component" value="Chromosome"/>
</dbReference>
<sequence length="341" mass="39252">MSVRVLCHLGFDEMSGASRYYIFFAETGGSNEVNRMDRLTAIVLLLQGGRRTAGELARRFEVSKRTVFRDIEALCEMGIPIVTEVGIHGGYTLMADYSLSPLQLTFHETMLLRLALSSISLLAQTPFKQERESLLAKVQALIPPRHKPETDQLLQTVQFNIPARSYATPFIERFIESARTQQWLRVTYRSQQRTSQQTILPRRLFSSGGFWYCEAYSQEHQEERTYRVDRFVAVSATRAPEHQTPLPSRLPYKHPSHPEVRIRLSARGILLMERNPYFSDAIQPLGEEEGLLCFRWPPAENDWLARLLLSFGPDAEVLAPPSLRDLVREMAQEIVERHYQQ</sequence>
<dbReference type="OrthoDB" id="9815009at2"/>
<evidence type="ECO:0000313" key="4">
    <source>
        <dbReference type="EMBL" id="QBD79506.1"/>
    </source>
</evidence>
<dbReference type="InterPro" id="IPR036388">
    <property type="entry name" value="WH-like_DNA-bd_sf"/>
</dbReference>
<evidence type="ECO:0000259" key="2">
    <source>
        <dbReference type="Pfam" id="PF13280"/>
    </source>
</evidence>
<dbReference type="PANTHER" id="PTHR34580">
    <property type="match status" value="1"/>
</dbReference>
<accession>A0A4P6JWV5</accession>
<feature type="domain" description="Helix-turn-helix type 11" evidence="1">
    <location>
        <begin position="38"/>
        <end position="91"/>
    </location>
</feature>
<dbReference type="InterPro" id="IPR051534">
    <property type="entry name" value="CBASS_pafABC_assoc_protein"/>
</dbReference>
<dbReference type="PROSITE" id="PS52050">
    <property type="entry name" value="WYL"/>
    <property type="match status" value="1"/>
</dbReference>
<evidence type="ECO:0000259" key="3">
    <source>
        <dbReference type="Pfam" id="PF25583"/>
    </source>
</evidence>
<evidence type="ECO:0000313" key="5">
    <source>
        <dbReference type="Proteomes" id="UP000290365"/>
    </source>
</evidence>
<organism evidence="4 5">
    <name type="scientific">Ktedonosporobacter rubrisoli</name>
    <dbReference type="NCBI Taxonomy" id="2509675"/>
    <lineage>
        <taxon>Bacteria</taxon>
        <taxon>Bacillati</taxon>
        <taxon>Chloroflexota</taxon>
        <taxon>Ktedonobacteria</taxon>
        <taxon>Ktedonobacterales</taxon>
        <taxon>Ktedonosporobacteraceae</taxon>
        <taxon>Ktedonosporobacter</taxon>
    </lineage>
</organism>
<dbReference type="InterPro" id="IPR057727">
    <property type="entry name" value="WCX_dom"/>
</dbReference>
<dbReference type="InterPro" id="IPR026881">
    <property type="entry name" value="WYL_dom"/>
</dbReference>
<keyword evidence="5" id="KW-1185">Reference proteome</keyword>
<dbReference type="KEGG" id="kbs:EPA93_27410"/>
<proteinExistence type="predicted"/>
<protein>
    <submittedName>
        <fullName evidence="4">YafY family transcriptional regulator</fullName>
    </submittedName>
</protein>